<dbReference type="InterPro" id="IPR040713">
    <property type="entry name" value="DUF5611"/>
</dbReference>
<dbReference type="GeneID" id="97609367"/>
<protein>
    <recommendedName>
        <fullName evidence="1">DUF5611 domain-containing protein</fullName>
    </recommendedName>
</protein>
<dbReference type="Gene3D" id="3.30.310.190">
    <property type="match status" value="1"/>
</dbReference>
<gene>
    <name evidence="2" type="ORF">DLD82_03205</name>
</gene>
<sequence length="105" mass="12077">MQEYPVKRTHIKALPENISGKITEHFELTPIEKDGKYSISYGALESLEVFLGEGKKSIIISTVSKQGIEDEQVILETNRRFRRYLDDVTGYTTKERVKKAKTVEK</sequence>
<reference evidence="2 3" key="1">
    <citation type="submission" date="2018-05" db="EMBL/GenBank/DDBJ databases">
        <title>Draft genome of Methanospirillum stamsii Pt1.</title>
        <authorList>
            <person name="Dueholm M.S."/>
            <person name="Nielsen P.H."/>
            <person name="Bakmann L.F."/>
            <person name="Otzen D.E."/>
        </authorList>
    </citation>
    <scope>NUCLEOTIDE SEQUENCE [LARGE SCALE GENOMIC DNA]</scope>
    <source>
        <strain evidence="2 3">Pt1</strain>
    </source>
</reference>
<evidence type="ECO:0000313" key="3">
    <source>
        <dbReference type="Proteomes" id="UP000245934"/>
    </source>
</evidence>
<evidence type="ECO:0000259" key="1">
    <source>
        <dbReference type="Pfam" id="PF18446"/>
    </source>
</evidence>
<proteinExistence type="predicted"/>
<dbReference type="Proteomes" id="UP000245934">
    <property type="component" value="Unassembled WGS sequence"/>
</dbReference>
<dbReference type="OrthoDB" id="56086at2157"/>
<evidence type="ECO:0000313" key="2">
    <source>
        <dbReference type="EMBL" id="PWR75605.1"/>
    </source>
</evidence>
<name>A0A2V2NAI0_9EURY</name>
<dbReference type="Pfam" id="PF18446">
    <property type="entry name" value="DUF5611"/>
    <property type="match status" value="1"/>
</dbReference>
<comment type="caution">
    <text evidence="2">The sequence shown here is derived from an EMBL/GenBank/DDBJ whole genome shotgun (WGS) entry which is preliminary data.</text>
</comment>
<accession>A0A2V2NAI0</accession>
<keyword evidence="3" id="KW-1185">Reference proteome</keyword>
<feature type="domain" description="DUF5611" evidence="1">
    <location>
        <begin position="1"/>
        <end position="101"/>
    </location>
</feature>
<dbReference type="EMBL" id="QGMZ01000008">
    <property type="protein sequence ID" value="PWR75605.1"/>
    <property type="molecule type" value="Genomic_DNA"/>
</dbReference>
<dbReference type="RefSeq" id="WP_109939670.1">
    <property type="nucleotide sequence ID" value="NZ_CP176366.1"/>
</dbReference>
<dbReference type="AlphaFoldDB" id="A0A2V2NAI0"/>
<organism evidence="2 3">
    <name type="scientific">Methanospirillum stamsii</name>
    <dbReference type="NCBI Taxonomy" id="1277351"/>
    <lineage>
        <taxon>Archaea</taxon>
        <taxon>Methanobacteriati</taxon>
        <taxon>Methanobacteriota</taxon>
        <taxon>Stenosarchaea group</taxon>
        <taxon>Methanomicrobia</taxon>
        <taxon>Methanomicrobiales</taxon>
        <taxon>Methanospirillaceae</taxon>
        <taxon>Methanospirillum</taxon>
    </lineage>
</organism>